<keyword evidence="4" id="KW-0645">Protease</keyword>
<comment type="similarity">
    <text evidence="1">Belongs to the peptidase C1 family.</text>
</comment>
<dbReference type="Gene3D" id="3.90.70.10">
    <property type="entry name" value="Cysteine proteinases"/>
    <property type="match status" value="1"/>
</dbReference>
<dbReference type="SMART" id="SM00645">
    <property type="entry name" value="Pept_C1"/>
    <property type="match status" value="1"/>
</dbReference>
<comment type="caution">
    <text evidence="4">The sequence shown here is derived from an EMBL/GenBank/DDBJ whole genome shotgun (WGS) entry which is preliminary data.</text>
</comment>
<dbReference type="InterPro" id="IPR013128">
    <property type="entry name" value="Peptidase_C1A"/>
</dbReference>
<dbReference type="GO" id="GO:0008234">
    <property type="term" value="F:cysteine-type peptidase activity"/>
    <property type="evidence" value="ECO:0007669"/>
    <property type="project" value="InterPro"/>
</dbReference>
<evidence type="ECO:0000256" key="1">
    <source>
        <dbReference type="ARBA" id="ARBA00008455"/>
    </source>
</evidence>
<dbReference type="PROSITE" id="PS00639">
    <property type="entry name" value="THIOL_PROTEASE_HIS"/>
    <property type="match status" value="1"/>
</dbReference>
<protein>
    <submittedName>
        <fullName evidence="4">C1A family cysteine protease</fullName>
    </submittedName>
</protein>
<dbReference type="SUPFAM" id="SSF54001">
    <property type="entry name" value="Cysteine proteinases"/>
    <property type="match status" value="1"/>
</dbReference>
<reference evidence="4 5" key="1">
    <citation type="submission" date="2018-05" db="EMBL/GenBank/DDBJ databases">
        <title>The Hungate 1000. A catalogue of reference genomes from the rumen microbiome.</title>
        <authorList>
            <person name="Kelly W."/>
        </authorList>
    </citation>
    <scope>NUCLEOTIDE SEQUENCE [LARGE SCALE GENOMIC DNA]</scope>
    <source>
        <strain evidence="4 5">SAb67</strain>
    </source>
</reference>
<dbReference type="Pfam" id="PF18560">
    <property type="entry name" value="Lectin_like"/>
    <property type="match status" value="1"/>
</dbReference>
<dbReference type="InterPro" id="IPR025660">
    <property type="entry name" value="Pept_his_AS"/>
</dbReference>
<dbReference type="PROSITE" id="PS00139">
    <property type="entry name" value="THIOL_PROTEASE_CYS"/>
    <property type="match status" value="1"/>
</dbReference>
<keyword evidence="2" id="KW-0732">Signal</keyword>
<dbReference type="AlphaFoldDB" id="A0A315XV88"/>
<evidence type="ECO:0000313" key="4">
    <source>
        <dbReference type="EMBL" id="PWJ10752.1"/>
    </source>
</evidence>
<evidence type="ECO:0000313" key="5">
    <source>
        <dbReference type="Proteomes" id="UP000245720"/>
    </source>
</evidence>
<accession>A0A315XV88</accession>
<dbReference type="InterPro" id="IPR000169">
    <property type="entry name" value="Pept_cys_AS"/>
</dbReference>
<dbReference type="EMBL" id="QGDI01000012">
    <property type="protein sequence ID" value="PWJ10752.1"/>
    <property type="molecule type" value="Genomic_DNA"/>
</dbReference>
<dbReference type="InterPro" id="IPR002105">
    <property type="entry name" value="Dockerin_1_rpt"/>
</dbReference>
<dbReference type="CDD" id="cd02619">
    <property type="entry name" value="Peptidase_C1"/>
    <property type="match status" value="1"/>
</dbReference>
<feature type="chain" id="PRO_5016256300" evidence="2">
    <location>
        <begin position="29"/>
        <end position="1083"/>
    </location>
</feature>
<evidence type="ECO:0000259" key="3">
    <source>
        <dbReference type="SMART" id="SM00645"/>
    </source>
</evidence>
<dbReference type="RefSeq" id="WP_109727504.1">
    <property type="nucleotide sequence ID" value="NZ_QGDI01000012.1"/>
</dbReference>
<dbReference type="InterPro" id="IPR000668">
    <property type="entry name" value="Peptidase_C1A_C"/>
</dbReference>
<dbReference type="Gene3D" id="1.10.1330.10">
    <property type="entry name" value="Dockerin domain"/>
    <property type="match status" value="1"/>
</dbReference>
<name>A0A315XV88_RUMFL</name>
<dbReference type="SUPFAM" id="SSF63446">
    <property type="entry name" value="Type I dockerin domain"/>
    <property type="match status" value="1"/>
</dbReference>
<dbReference type="GO" id="GO:0004553">
    <property type="term" value="F:hydrolase activity, hydrolyzing O-glycosyl compounds"/>
    <property type="evidence" value="ECO:0007669"/>
    <property type="project" value="InterPro"/>
</dbReference>
<dbReference type="InterPro" id="IPR036439">
    <property type="entry name" value="Dockerin_dom_sf"/>
</dbReference>
<feature type="domain" description="Peptidase C1A papain C-terminal" evidence="3">
    <location>
        <begin position="88"/>
        <end position="332"/>
    </location>
</feature>
<dbReference type="Pfam" id="PF00112">
    <property type="entry name" value="Peptidase_C1"/>
    <property type="match status" value="1"/>
</dbReference>
<proteinExistence type="inferred from homology"/>
<dbReference type="PANTHER" id="PTHR12411">
    <property type="entry name" value="CYSTEINE PROTEASE FAMILY C1-RELATED"/>
    <property type="match status" value="1"/>
</dbReference>
<dbReference type="InterPro" id="IPR040528">
    <property type="entry name" value="Lectin-like"/>
</dbReference>
<sequence>MSKIPSRLLAAVSAAMISISAAPTAVYAEVSIKDLFDTNKGAAVSSQVGCLSMPVLRRNAGGDDMSLAPTADYTPISSKTMAAEPKWMPTAFDMRNVYGSTEIKDQDIYGTCWAHAAIESAQSSLLASEPDIDLSELHTAFYTYYGDDELKLFNKRPLEILNEGGTSRMVSNLWSQWIGPVTEEKMPYYHTDIFDDGTDMGYFRYQADYHLRNAYNFDFSRSRDNFDEINSLVKDFVYSGRAVDVSYMSNKSLNWSAEYSSSYTSRPRRFANHAVTIVGWDDNFSSDHFRNPPEGNGAWLCKNSWGTDDGDNGYLWISYYDNSLTDFAVFELDDLDEHEMIYQHDSFIPIQTLSAYDDPKENGPSYMANVFEGHSNTQISSIGTYIYNAGTEYEITIYTDIQDILDPTSGIPSNVTKGVCDLTGFYTIDLDSPVILPENEWFSVVVKLYCPDSPFVIPIESSMYVEDGARRRTDLTSYSTDEQIRTYTRWGESFTSPDGENWTDVVDDPIIYNEEEEKRLLDSFIFQLYDGLEPEDTELLEDAKRTEGYYTRLFDKGEVMCTLGNVTLKAYGDPIGKVSFSHHEGMVNADEKISLSTRMDEGTIYYRTNDNEEYKPYTEPFAVTEKMKVSAYNDLSSVYENIDDAMLNVISTRTFTPHRPVMNWIGYKFNEDTYREKMKYLKKENENEYSIEVPSYIENISLYCGTEYAVNFDGDYFGGCEWIRNIPLEYGMNDIELTLTGAGLPDEVITIHANKAMIGFDMEKEVIDFSYVDKILAPDGRELMIGSSISDYAGQYLTVIKDGKEKQILVNPRPVINDLEIDYRNEILGPISKKIADKLMVRTGDDEENPFIEAVPRIAPGDEFYGTDMLQYYIRIIPGETITLKVNSDSENMASSSVTYKIPEAPKEVPDPRDFYENSQGLIVSDDNSKYEAGLTDYMPSDLIDVVGMDYGYHDPAEFRALLRNRYGAEETEIEEVFSADYLEFDHLELKCEYVVRYAATSDSFASAGVVFIPRVRADVNADMHIDANDASEVLRHYALISGDLEGSLDDYEQYIADVNSDGKVDAVDASQILRMYADLSVS</sequence>
<organism evidence="4 5">
    <name type="scientific">Ruminococcus flavefaciens</name>
    <dbReference type="NCBI Taxonomy" id="1265"/>
    <lineage>
        <taxon>Bacteria</taxon>
        <taxon>Bacillati</taxon>
        <taxon>Bacillota</taxon>
        <taxon>Clostridia</taxon>
        <taxon>Eubacteriales</taxon>
        <taxon>Oscillospiraceae</taxon>
        <taxon>Ruminococcus</taxon>
    </lineage>
</organism>
<dbReference type="Pfam" id="PF00404">
    <property type="entry name" value="Dockerin_1"/>
    <property type="match status" value="1"/>
</dbReference>
<gene>
    <name evidence="4" type="ORF">IE37_02786</name>
</gene>
<dbReference type="GO" id="GO:0006508">
    <property type="term" value="P:proteolysis"/>
    <property type="evidence" value="ECO:0007669"/>
    <property type="project" value="UniProtKB-KW"/>
</dbReference>
<dbReference type="Proteomes" id="UP000245720">
    <property type="component" value="Unassembled WGS sequence"/>
</dbReference>
<dbReference type="InterPro" id="IPR038765">
    <property type="entry name" value="Papain-like_cys_pep_sf"/>
</dbReference>
<dbReference type="GO" id="GO:0000272">
    <property type="term" value="P:polysaccharide catabolic process"/>
    <property type="evidence" value="ECO:0007669"/>
    <property type="project" value="InterPro"/>
</dbReference>
<evidence type="ECO:0000256" key="2">
    <source>
        <dbReference type="SAM" id="SignalP"/>
    </source>
</evidence>
<dbReference type="OrthoDB" id="3648721at2"/>
<keyword evidence="4" id="KW-0378">Hydrolase</keyword>
<feature type="signal peptide" evidence="2">
    <location>
        <begin position="1"/>
        <end position="28"/>
    </location>
</feature>